<feature type="domain" description="DUF8202" evidence="2">
    <location>
        <begin position="236"/>
        <end position="423"/>
    </location>
</feature>
<dbReference type="EMBL" id="FXTZ01000012">
    <property type="protein sequence ID" value="SMP29638.1"/>
    <property type="molecule type" value="Genomic_DNA"/>
</dbReference>
<feature type="domain" description="DUF8202" evidence="2">
    <location>
        <begin position="1056"/>
        <end position="1244"/>
    </location>
</feature>
<dbReference type="InterPro" id="IPR058515">
    <property type="entry name" value="DUF8202"/>
</dbReference>
<feature type="domain" description="DUF8202" evidence="2">
    <location>
        <begin position="3606"/>
        <end position="3705"/>
    </location>
</feature>
<dbReference type="SUPFAM" id="SSF49899">
    <property type="entry name" value="Concanavalin A-like lectins/glucanases"/>
    <property type="match status" value="4"/>
</dbReference>
<feature type="domain" description="DUF8202" evidence="2">
    <location>
        <begin position="1482"/>
        <end position="1664"/>
    </location>
</feature>
<dbReference type="Proteomes" id="UP001157960">
    <property type="component" value="Unassembled WGS sequence"/>
</dbReference>
<evidence type="ECO:0000259" key="2">
    <source>
        <dbReference type="Pfam" id="PF26628"/>
    </source>
</evidence>
<organism evidence="3 4">
    <name type="scientific">Chryseobacterium profundimaris</name>
    <dbReference type="NCBI Taxonomy" id="1387275"/>
    <lineage>
        <taxon>Bacteria</taxon>
        <taxon>Pseudomonadati</taxon>
        <taxon>Bacteroidota</taxon>
        <taxon>Flavobacteriia</taxon>
        <taxon>Flavobacteriales</taxon>
        <taxon>Weeksellaceae</taxon>
        <taxon>Chryseobacterium group</taxon>
        <taxon>Chryseobacterium</taxon>
    </lineage>
</organism>
<keyword evidence="4" id="KW-1185">Reference proteome</keyword>
<feature type="signal peptide" evidence="1">
    <location>
        <begin position="1"/>
        <end position="19"/>
    </location>
</feature>
<feature type="domain" description="DUF8202" evidence="2">
    <location>
        <begin position="1907"/>
        <end position="2097"/>
    </location>
</feature>
<feature type="domain" description="DUF8202" evidence="2">
    <location>
        <begin position="3160"/>
        <end position="3353"/>
    </location>
</feature>
<evidence type="ECO:0000313" key="4">
    <source>
        <dbReference type="Proteomes" id="UP001157960"/>
    </source>
</evidence>
<dbReference type="RefSeq" id="WP_430393707.1">
    <property type="nucleotide sequence ID" value="NZ_FXTZ01000012.1"/>
</dbReference>
<sequence length="3709" mass="388358">MIKKILLLFGLLSLFWLQAQSPGGVSTNLQRWYRADGTTTVVSGAVSQWNDMSGNNVHLTQATAANRPAQNTSGNLINFNPSLSFDGTNDNLRNATGAAFITGNGGYTAYYVASSGGSASRYIIGLGASASANGFNSGTAATATSKTSGGTAFVTVAGTWSSTPSITRTGFNGGATQPYYLSSNSSAESTSANATPNVAANAPLTIGARPDGTTNYWNGAVSEVIWYSGKHAAADYNRVESYLALKYGITKAGNYINSASATVWTSGAGYDNNIAGIARDDMGGAANSGLNQKQSQSQNSGIQPVIGNVDIAASNAANTNNFTPNLSSLLWGSDAGSTSFTTSFPFGNLNNRMARIWRVQETGTVGTVKVALAASDLSGSITIPTLLVSSDAVFDGSDTRTAMTLETLGGIQYYTATVDFTSGQFFTFGAFVAAPGGVNGNLQAWVKADAGVSTISGAVSSWNDQSGNGNNFSEATNRPVYNTAANLINFNPGISFNGSNHQLTNSTFAINQSGASIFAIGKMDAISSSWQSITASGTAASGCIFRVAGSVLHYKRYASNPSQYTLTAPTVLEAATPYLFETHSATGANNSNLYINGRLDISGTTSVIPTPGLFTSIGVKYVETTGDYFQGSLPEIIYYSSVLNATERARVESYLALKYGTTLGTTSVPVSYLATNGTVTWTGNATYQNNIAGIARDDASALNQKQSQSQNSGIQPVIGNGNIFDTNANNTNNFSADLSALVWGSDTGSTNFATSFVFGGLNNRMTRIWRVQETGTVGTVKVALLATDLPPNAASPALVVSADAVFDGTDTRTTMTLETLGGIQYYTATVDFTTGQFFTFAALVTAPGGVSGSSLWYKADAGITQSSGFVTQWNNQASSSYNLVQQGAAGTIPAYNDSSNLINFNPAVNFDGTNDRLYTPAVPQSVTISGSNPYATSQYIVYRQLSGSNTLYSHSDGSAGTWNIGSFISNGGISVSNRAVTTSTPATNEVRLQGMDGNSNAASSYLNGTLISSTLSAATAVAGTQPFWLGANGTNGFSNAAIAEVIAYNTAQPTNRRRVESYLAFKYGITLGSTSSVVNYLASDGTTILWTGDTTYQNNIAGIARDDASALNQKQSQSQNSGIQPVIGNGNIFDTNANNTNNFSADLSALVWGSDTGSTNFATSFVFGGLNNRMTRIWRVQETGTVGTVKVALLATDLPPNAASPALVVSADAVFDGTDTRTTMTLETLGGIQYYTATVDFTTGQFFTFAALVTAPGGISAELWLKADTGTSSIINGSGISQWNDQSGNSNNVAQGTAGNQPSYFSSASQLVNFNPVVKFDGTNDELIINSLPASASTDNTLEVVAVGFTTDTSLQAISHHGPITDNSQVELLMDGTTDIVLRENCASCSNSAASYTTITGGIPSIVGFNLTNGTTNLNALNVYKNLRVLSSPTVSISGAANITSTTLIVGSRRDDANVRQNPFNGSIPEYIIFQQPLSSLERARVYSYAAIKYGVTLDQTTANNYLASDGTTILWNGTSNAAYNKNIAGLGRDNLSALYQKQSQSVNTGSQVVMALGTAAASNQANANTIPTDKQFFIWGDDNGSLSNIIVTGNATYPYRFTRVWKTQNTGSFAENMTVYYPISAFGNAPASTVALLYGTSATSLGNGTASAIVQSGTTAINGVSYYAFTVPSAQVANIQFFSFTGTQTAPGGVIGANLWLKADTGTSTITDGVDMSQWDDQSGNVNNVSQAIAANRPLYRSNSANQMNFNPTVSFDGASDFMDAATFTINGSANTLFSAVKPNVVNVTQDILSFGAVGTNNGGEFRFVNATLQYGQNNGTFVPIASGSVLTAGTPLLFGSSMENAANGANLYQNNRNITTGTIAQIPSAANLVSIGSRTIGSRNFYFNGFIPEVITYNSLLTAAQRQRVNTYLAIKYGITMDQTAATDYLASDGTTIFWDAATNSGYNNNIAGISRDDFSALNQKQSQSVNSGIQPVIGNVNIAATNAANANNFSADLSALVWGSDTGSTSFAASFVFGGLNNRMTRIWKVQETGTVNTVKVALPVSQLAPNVSQLNLVVSSDAVFDGTDTRTAMTLETLGGVQYYTATVDFTSGQFFTFAALVTAPGGVVNSLTAWLRADNGTATTTNGAANNSWTNLVDGSVSNGGTATYSSNNINFNPGLSFNGTSNGYFWNVTGNWGLQGAQNFSTFALLRTTSSSTQTYFSPWVTGSTQFYLSSGNSGLYATDIAPVVIGSAAINDGIPRITGANRSGNFFQIRTNSANDGAPVNNAYSFASTATQLGVGYHLGTGQYFNGNINEFITYAGSLSATEQQRINSYLAIKYGITLNQSVAQNYLSSNGITVLWDATANTGYNNNIAGIVRDDASALYQKQSQSVNSGSQVVMAIGMAAASNQANANTITADKQFLIWGDDNGSITSIVSTGNGIYSYRLTRIWKTQNTGSFAENITVYYPVSTFGNALPATVALLYGTSAASLSNGTASAIAQGGTTSINGVSYYAFTVPSAQVANMQFFSFTGTIQTAPGGVTGESMWYKADSGVTVASGVSQWNNFAQSNYNLTQSTVANRPTYNTTSNLINFNPSITFDGTSDYLKSTGNPAIGTTSSSLFVLSNDNVATGTIYSATDATYSNNAKQAFYSINTQRYLYEHINPTQLGYLSNVTTMSGASVKSNVYTSGSGIIRRNGSSIITTYTGTLPTISGVTNIELGARIFNDANDLNYSGQIGEFVYYPTNLNSTNRQRVESYLAIKWGITYTQNYLASDGTTTTYDIVSHSNNIAGIGRDDLSALYQKQSQSVNSGSQVVMALGTAAANNQANANTIATDKQFFIWGDDNGSITSIVSTGNGTYSYRLTRIWKAQNTGSFAENITVYYPVAAFGSAPASTVALLYGTSAASLSNGTASAIAQSGTTSINGTSYYAFTVPSAQVANMQFFSFTGTQTAPGGVTGESLWLRADAGTNTTTNGAAITTWNDQALNPAITTQPTKVGSGNITYATGSMNFNPTINFDGTSGTELTGTTSAASTWSGALTVYGIARANTSGSGSQGIFASGTKGLVYSNNQYFIDAGPGGCATGGTGTVTLGSSNLAMVSYDADVPTATSRSYLNGRYRANFTPGACTASPGTGFEIGGRTTGSQPNRIFNGSIGEVIIYNSQQTGNNLSRLAIESYLGIKYGITLTNDNNNNSTANEIVSGGIREGDYIATDGTVTWSGQFNASYYNNIAGIGRDDLSALYQKQSQSTNAGSQVVIALGAAATSNQANANTIPTDKQFFIWGDDNGSITSILSTGNGTYSYRLTRIWKTQNTGSFAENITVYYPVSAFGNASASTVALLYGTTSASLSNGTASAIAQSGTTTINGTSYYAFTMPSAQVANMQFFSFAGTQTAPGGVMDASLWIRADAGTSTTIDGGSVTTWADQSGKGNNLVQNNSSFKPTYATSAATMLNYNPVVSFDGTQFTNVPFTASEDFTAGMSIFTVHKYLNATADGGLLSLMSGSNSDVIRIGRDNTNNFYALQTYNGFTAGPVINTAAGSLLTGNYNFLNWNQQAGSPGATVTATVSFSGLQQLATSSIVPSISDSRLFSAIGISPNFDYFNGHLPEIILYNRDLSSTQQERVNSYIAIKYGFTLVHNYVASDGTTTTYDVASHSNNIAGIGRDDLSALYQKQSQSQNTGSQVVVALGTVAASNQANANTIPTDKQLFVWGDNNLSLTTFVS</sequence>
<gene>
    <name evidence="3" type="ORF">SAMN06264346_1121</name>
</gene>
<comment type="caution">
    <text evidence="3">The sequence shown here is derived from an EMBL/GenBank/DDBJ whole genome shotgun (WGS) entry which is preliminary data.</text>
</comment>
<feature type="domain" description="DUF8202" evidence="2">
    <location>
        <begin position="2738"/>
        <end position="2908"/>
    </location>
</feature>
<dbReference type="Pfam" id="PF26628">
    <property type="entry name" value="DUF8202"/>
    <property type="match status" value="9"/>
</dbReference>
<evidence type="ECO:0000313" key="3">
    <source>
        <dbReference type="EMBL" id="SMP29638.1"/>
    </source>
</evidence>
<feature type="domain" description="DUF8202" evidence="2">
    <location>
        <begin position="647"/>
        <end position="835"/>
    </location>
</feature>
<reference evidence="3 4" key="1">
    <citation type="submission" date="2017-05" db="EMBL/GenBank/DDBJ databases">
        <authorList>
            <person name="Varghese N."/>
            <person name="Submissions S."/>
        </authorList>
    </citation>
    <scope>NUCLEOTIDE SEQUENCE [LARGE SCALE GENOMIC DNA]</scope>
    <source>
        <strain evidence="3 4">DSM 28214</strain>
    </source>
</reference>
<protein>
    <recommendedName>
        <fullName evidence="2">DUF8202 domain-containing protein</fullName>
    </recommendedName>
</protein>
<feature type="domain" description="DUF8202" evidence="2">
    <location>
        <begin position="2314"/>
        <end position="2496"/>
    </location>
</feature>
<feature type="chain" id="PRO_5045817177" description="DUF8202 domain-containing protein" evidence="1">
    <location>
        <begin position="20"/>
        <end position="3709"/>
    </location>
</feature>
<name>A0ABY1PBR0_9FLAO</name>
<dbReference type="InterPro" id="IPR013320">
    <property type="entry name" value="ConA-like_dom_sf"/>
</dbReference>
<proteinExistence type="predicted"/>
<accession>A0ABY1PBR0</accession>
<keyword evidence="1" id="KW-0732">Signal</keyword>
<feature type="non-terminal residue" evidence="3">
    <location>
        <position position="3709"/>
    </location>
</feature>
<evidence type="ECO:0000256" key="1">
    <source>
        <dbReference type="SAM" id="SignalP"/>
    </source>
</evidence>